<accession>A0A9P0ZNZ5</accession>
<name>A0A9P0ZNZ5_CUSEU</name>
<sequence length="184" mass="21344">MGLASRASNGKLASAKVYDLLRVKGEARTPMSFIWKSYIPPKLSFNAWLALRNRLPTQDSLGYLYIVNRCDLCKGGLETIPHLFFLCPFTCRVWHHVRSWMGLRHEMSTLLSSIKWIKKTLKGSTLKAKAARIAFCATVYYIWHARNECRFDGKMKKEEEVVAKVKHVVYKVLYNIYPHELITF</sequence>
<dbReference type="PANTHER" id="PTHR33116:SF66">
    <property type="entry name" value="REVERSE TRANSCRIPTASE ZINC-BINDING DOMAIN-CONTAINING PROTEIN"/>
    <property type="match status" value="1"/>
</dbReference>
<organism evidence="2 3">
    <name type="scientific">Cuscuta europaea</name>
    <name type="common">European dodder</name>
    <dbReference type="NCBI Taxonomy" id="41803"/>
    <lineage>
        <taxon>Eukaryota</taxon>
        <taxon>Viridiplantae</taxon>
        <taxon>Streptophyta</taxon>
        <taxon>Embryophyta</taxon>
        <taxon>Tracheophyta</taxon>
        <taxon>Spermatophyta</taxon>
        <taxon>Magnoliopsida</taxon>
        <taxon>eudicotyledons</taxon>
        <taxon>Gunneridae</taxon>
        <taxon>Pentapetalae</taxon>
        <taxon>asterids</taxon>
        <taxon>lamiids</taxon>
        <taxon>Solanales</taxon>
        <taxon>Convolvulaceae</taxon>
        <taxon>Cuscuteae</taxon>
        <taxon>Cuscuta</taxon>
        <taxon>Cuscuta subgen. Cuscuta</taxon>
    </lineage>
</organism>
<proteinExistence type="predicted"/>
<evidence type="ECO:0000259" key="1">
    <source>
        <dbReference type="Pfam" id="PF13966"/>
    </source>
</evidence>
<dbReference type="PANTHER" id="PTHR33116">
    <property type="entry name" value="REVERSE TRANSCRIPTASE ZINC-BINDING DOMAIN-CONTAINING PROTEIN-RELATED-RELATED"/>
    <property type="match status" value="1"/>
</dbReference>
<dbReference type="OrthoDB" id="1747049at2759"/>
<comment type="caution">
    <text evidence="2">The sequence shown here is derived from an EMBL/GenBank/DDBJ whole genome shotgun (WGS) entry which is preliminary data.</text>
</comment>
<keyword evidence="3" id="KW-1185">Reference proteome</keyword>
<protein>
    <recommendedName>
        <fullName evidence="1">Reverse transcriptase zinc-binding domain-containing protein</fullName>
    </recommendedName>
</protein>
<dbReference type="Proteomes" id="UP001152484">
    <property type="component" value="Unassembled WGS sequence"/>
</dbReference>
<dbReference type="EMBL" id="CAMAPE010000052">
    <property type="protein sequence ID" value="CAH9108804.1"/>
    <property type="molecule type" value="Genomic_DNA"/>
</dbReference>
<gene>
    <name evidence="2" type="ORF">CEURO_LOCUS18229</name>
</gene>
<dbReference type="AlphaFoldDB" id="A0A9P0ZNZ5"/>
<reference evidence="2" key="1">
    <citation type="submission" date="2022-07" db="EMBL/GenBank/DDBJ databases">
        <authorList>
            <person name="Macas J."/>
            <person name="Novak P."/>
            <person name="Neumann P."/>
        </authorList>
    </citation>
    <scope>NUCLEOTIDE SEQUENCE</scope>
</reference>
<feature type="domain" description="Reverse transcriptase zinc-binding" evidence="1">
    <location>
        <begin position="14"/>
        <end position="94"/>
    </location>
</feature>
<evidence type="ECO:0000313" key="3">
    <source>
        <dbReference type="Proteomes" id="UP001152484"/>
    </source>
</evidence>
<evidence type="ECO:0000313" key="2">
    <source>
        <dbReference type="EMBL" id="CAH9108804.1"/>
    </source>
</evidence>
<dbReference type="Pfam" id="PF13966">
    <property type="entry name" value="zf-RVT"/>
    <property type="match status" value="1"/>
</dbReference>
<dbReference type="InterPro" id="IPR026960">
    <property type="entry name" value="RVT-Znf"/>
</dbReference>